<dbReference type="InterPro" id="IPR017853">
    <property type="entry name" value="GH"/>
</dbReference>
<dbReference type="GO" id="GO:0003844">
    <property type="term" value="F:1,4-alpha-glucan branching enzyme activity"/>
    <property type="evidence" value="ECO:0007669"/>
    <property type="project" value="UniProtKB-EC"/>
</dbReference>
<dbReference type="InterPro" id="IPR006047">
    <property type="entry name" value="GH13_cat_dom"/>
</dbReference>
<dbReference type="InterPro" id="IPR013780">
    <property type="entry name" value="Glyco_hydro_b"/>
</dbReference>
<evidence type="ECO:0000313" key="9">
    <source>
        <dbReference type="Proteomes" id="UP000275846"/>
    </source>
</evidence>
<dbReference type="SUPFAM" id="SSF51445">
    <property type="entry name" value="(Trans)glycosidases"/>
    <property type="match status" value="1"/>
</dbReference>
<dbReference type="EC" id="2.4.1.18" evidence="3"/>
<comment type="similarity">
    <text evidence="2">Belongs to the glycosyl hydrolase 13 family. GlgB subfamily.</text>
</comment>
<proteinExistence type="inferred from homology"/>
<dbReference type="GO" id="GO:0005978">
    <property type="term" value="P:glycogen biosynthetic process"/>
    <property type="evidence" value="ECO:0007669"/>
    <property type="project" value="InterPro"/>
</dbReference>
<evidence type="ECO:0000256" key="1">
    <source>
        <dbReference type="ARBA" id="ARBA00000826"/>
    </source>
</evidence>
<dbReference type="FunFam" id="3.20.20.80:FF:000001">
    <property type="entry name" value="1,4-alpha-glucan branching enzyme"/>
    <property type="match status" value="1"/>
</dbReference>
<gene>
    <name evidence="8" type="ORF">SSLN_LOCUS3546</name>
</gene>
<dbReference type="FunFam" id="2.60.40.1180:FF:000003">
    <property type="entry name" value="1,4-alpha-glucan-branching enzyme, chloroplastic/amyloplastic"/>
    <property type="match status" value="1"/>
</dbReference>
<dbReference type="PANTHER" id="PTHR43651">
    <property type="entry name" value="1,4-ALPHA-GLUCAN-BRANCHING ENZYME"/>
    <property type="match status" value="1"/>
</dbReference>
<accession>A0A183SH48</accession>
<evidence type="ECO:0000256" key="3">
    <source>
        <dbReference type="ARBA" id="ARBA00012541"/>
    </source>
</evidence>
<dbReference type="InterPro" id="IPR006048">
    <property type="entry name" value="A-amylase/branching_C"/>
</dbReference>
<dbReference type="SUPFAM" id="SSF51011">
    <property type="entry name" value="Glycosyl hydrolase domain"/>
    <property type="match status" value="1"/>
</dbReference>
<dbReference type="Gene3D" id="3.20.20.80">
    <property type="entry name" value="Glycosidases"/>
    <property type="match status" value="1"/>
</dbReference>
<sequence>CNSVILFSVNDEKEFPFTRLEYGKWELKIPPTENGKPRIEHLSKIKVRFILFILFYILGLPTSKTFKTILYTIIPKALRIYECHVGIATEELKVGTYLEFKDNVLPRIVDLGNCIFGAHLGLHLCLFSRYGTPDELRELVDEAHRLGLTVLLDIIHSHASKNTADGLNQFDGTNACYFHDHGRGVHELWDSRLFNYTELEVLRFLLSNLRWWIEEYGFDGFRFDGVMSMLYHHHGLNTDFSGSYGDYFGLAVDTESLTYLMLANDFLHKKYPFVVTIAEEVSGMPSLCRPVNEGGGGFDYRLAMSIPDLWVSLLKKCSDEDWDMGKIVHCLTNRRYGEANIAYAESHDQALVGDKTISFWLMDKEMYTHMSLCSPPSLIIDRGLALHKMIRFITFTLGGESYLNFIGNEFGHPEWLDFPRYGNNSSYHYARRQWHLVDDKLLKYQYLNNWDRAMMHLEAKYEWLCSPQAYVSRKHNDDKVIAYERAGLLFIFNFHPHKSYTDYRIGVDRPGTYCILLNSDRKEFGGFDRIDETVDMPANDEPWDNRRGSIFVYLPSRVCLALTLKQNDPPSS</sequence>
<dbReference type="PANTHER" id="PTHR43651:SF3">
    <property type="entry name" value="1,4-ALPHA-GLUCAN-BRANCHING ENZYME"/>
    <property type="match status" value="1"/>
</dbReference>
<dbReference type="GO" id="GO:0005737">
    <property type="term" value="C:cytoplasm"/>
    <property type="evidence" value="ECO:0007669"/>
    <property type="project" value="TreeGrafter"/>
</dbReference>
<name>A0A183SH48_SCHSO</name>
<dbReference type="SMART" id="SM00642">
    <property type="entry name" value="Aamy"/>
    <property type="match status" value="1"/>
</dbReference>
<dbReference type="Proteomes" id="UP000275846">
    <property type="component" value="Unassembled WGS sequence"/>
</dbReference>
<dbReference type="WBParaSite" id="SSLN_0000365301-mRNA-1">
    <property type="protein sequence ID" value="SSLN_0000365301-mRNA-1"/>
    <property type="gene ID" value="SSLN_0000365301"/>
</dbReference>
<evidence type="ECO:0000313" key="8">
    <source>
        <dbReference type="EMBL" id="VDL89931.1"/>
    </source>
</evidence>
<dbReference type="AlphaFoldDB" id="A0A183SH48"/>
<reference evidence="8 9" key="2">
    <citation type="submission" date="2018-11" db="EMBL/GenBank/DDBJ databases">
        <authorList>
            <consortium name="Pathogen Informatics"/>
        </authorList>
    </citation>
    <scope>NUCLEOTIDE SEQUENCE [LARGE SCALE GENOMIC DNA]</scope>
    <source>
        <strain evidence="8 9">NST_G2</strain>
    </source>
</reference>
<feature type="active site" description="Nucleophile" evidence="6">
    <location>
        <position position="224"/>
    </location>
</feature>
<dbReference type="InterPro" id="IPR037439">
    <property type="entry name" value="Branching_enzy"/>
</dbReference>
<evidence type="ECO:0000256" key="2">
    <source>
        <dbReference type="ARBA" id="ARBA00009000"/>
    </source>
</evidence>
<evidence type="ECO:0000259" key="7">
    <source>
        <dbReference type="SMART" id="SM00642"/>
    </source>
</evidence>
<dbReference type="EMBL" id="UYSU01032568">
    <property type="protein sequence ID" value="VDL89931.1"/>
    <property type="molecule type" value="Genomic_DNA"/>
</dbReference>
<feature type="active site" description="Proton donor" evidence="6">
    <location>
        <position position="279"/>
    </location>
</feature>
<reference evidence="10" key="1">
    <citation type="submission" date="2016-06" db="UniProtKB">
        <authorList>
            <consortium name="WormBaseParasite"/>
        </authorList>
    </citation>
    <scope>IDENTIFICATION</scope>
</reference>
<keyword evidence="9" id="KW-1185">Reference proteome</keyword>
<evidence type="ECO:0000313" key="10">
    <source>
        <dbReference type="WBParaSite" id="SSLN_0000365301-mRNA-1"/>
    </source>
</evidence>
<organism evidence="10">
    <name type="scientific">Schistocephalus solidus</name>
    <name type="common">Tapeworm</name>
    <dbReference type="NCBI Taxonomy" id="70667"/>
    <lineage>
        <taxon>Eukaryota</taxon>
        <taxon>Metazoa</taxon>
        <taxon>Spiralia</taxon>
        <taxon>Lophotrochozoa</taxon>
        <taxon>Platyhelminthes</taxon>
        <taxon>Cestoda</taxon>
        <taxon>Eucestoda</taxon>
        <taxon>Diphyllobothriidea</taxon>
        <taxon>Diphyllobothriidae</taxon>
        <taxon>Schistocephalus</taxon>
    </lineage>
</organism>
<dbReference type="Pfam" id="PF02806">
    <property type="entry name" value="Alpha-amylase_C"/>
    <property type="match status" value="1"/>
</dbReference>
<dbReference type="CDD" id="cd11321">
    <property type="entry name" value="AmyAc_bac_euk_BE"/>
    <property type="match status" value="1"/>
</dbReference>
<dbReference type="GO" id="GO:0043169">
    <property type="term" value="F:cation binding"/>
    <property type="evidence" value="ECO:0007669"/>
    <property type="project" value="InterPro"/>
</dbReference>
<comment type="pathway">
    <text evidence="5">Glycan biosynthesis.</text>
</comment>
<evidence type="ECO:0000256" key="4">
    <source>
        <dbReference type="ARBA" id="ARBA00022679"/>
    </source>
</evidence>
<dbReference type="OrthoDB" id="196493at2759"/>
<protein>
    <recommendedName>
        <fullName evidence="3">1,4-alpha-glucan branching enzyme</fullName>
        <ecNumber evidence="3">2.4.1.18</ecNumber>
    </recommendedName>
</protein>
<dbReference type="Gene3D" id="2.60.40.1180">
    <property type="entry name" value="Golgi alpha-mannosidase II"/>
    <property type="match status" value="1"/>
</dbReference>
<keyword evidence="4" id="KW-0808">Transferase</keyword>
<dbReference type="STRING" id="70667.A0A183SH48"/>
<evidence type="ECO:0000256" key="6">
    <source>
        <dbReference type="PIRSR" id="PIRSR000463-1"/>
    </source>
</evidence>
<dbReference type="PIRSF" id="PIRSF000463">
    <property type="entry name" value="GlgB"/>
    <property type="match status" value="1"/>
</dbReference>
<evidence type="ECO:0000256" key="5">
    <source>
        <dbReference type="ARBA" id="ARBA00060592"/>
    </source>
</evidence>
<feature type="domain" description="Glycosyl hydrolase family 13 catalytic" evidence="7">
    <location>
        <begin position="95"/>
        <end position="435"/>
    </location>
</feature>
<comment type="catalytic activity">
    <reaction evidence="1">
        <text>Transfers a segment of a (1-&gt;4)-alpha-D-glucan chain to a primary hydroxy group in a similar glucan chain.</text>
        <dbReference type="EC" id="2.4.1.18"/>
    </reaction>
</comment>